<dbReference type="InterPro" id="IPR013216">
    <property type="entry name" value="Methyltransf_11"/>
</dbReference>
<evidence type="ECO:0000256" key="1">
    <source>
        <dbReference type="ARBA" id="ARBA00022603"/>
    </source>
</evidence>
<protein>
    <submittedName>
        <fullName evidence="5">SAM-dependent methyltransferase</fullName>
        <ecNumber evidence="5">2.1.1.-</ecNumber>
    </submittedName>
</protein>
<dbReference type="GO" id="GO:0008168">
    <property type="term" value="F:methyltransferase activity"/>
    <property type="evidence" value="ECO:0007669"/>
    <property type="project" value="UniProtKB-KW"/>
</dbReference>
<name>A0ABW1FGR3_9ACTN</name>
<keyword evidence="1 5" id="KW-0489">Methyltransferase</keyword>
<keyword evidence="6" id="KW-1185">Reference proteome</keyword>
<dbReference type="CDD" id="cd02440">
    <property type="entry name" value="AdoMet_MTases"/>
    <property type="match status" value="1"/>
</dbReference>
<dbReference type="GO" id="GO:0032259">
    <property type="term" value="P:methylation"/>
    <property type="evidence" value="ECO:0007669"/>
    <property type="project" value="UniProtKB-KW"/>
</dbReference>
<dbReference type="Pfam" id="PF08241">
    <property type="entry name" value="Methyltransf_11"/>
    <property type="match status" value="1"/>
</dbReference>
<proteinExistence type="predicted"/>
<gene>
    <name evidence="5" type="ORF">ACFP3M_11595</name>
</gene>
<accession>A0ABW1FGR3</accession>
<dbReference type="SMART" id="SM00828">
    <property type="entry name" value="PKS_MT"/>
    <property type="match status" value="1"/>
</dbReference>
<evidence type="ECO:0000313" key="5">
    <source>
        <dbReference type="EMBL" id="MFC5893460.1"/>
    </source>
</evidence>
<organism evidence="5 6">
    <name type="scientific">Streptomyces ramulosus</name>
    <dbReference type="NCBI Taxonomy" id="47762"/>
    <lineage>
        <taxon>Bacteria</taxon>
        <taxon>Bacillati</taxon>
        <taxon>Actinomycetota</taxon>
        <taxon>Actinomycetes</taxon>
        <taxon>Kitasatosporales</taxon>
        <taxon>Streptomycetaceae</taxon>
        <taxon>Streptomyces</taxon>
    </lineage>
</organism>
<dbReference type="EC" id="2.1.1.-" evidence="5"/>
<sequence>MTHTASSPTRPPTPEEVGASYDELGPLFPLIFGRTALHIGQWSEPGAPAPVRDLPELSDRAMDRQTDWYTRLLAPDADTHVLDIGCGTGGPALRIARRTGARVTGITISRTQAAECADRAREAALTDRVTFDHGDAMNLPYRDGSFGAALAVDSLCHMHDRPRALAEARRVLRPGGRLLLTEFTLRGRPSREQLAAHHGMWISAPLVTVAEVLAMAEGAGWEMEQVIDDNANMAMTGEVMALLYRDRHDEVLDRLGAEATARLDASMPLLRSFNRDHLGHAVFLLRRP</sequence>
<dbReference type="PANTHER" id="PTHR44068:SF11">
    <property type="entry name" value="GERANYL DIPHOSPHATE 2-C-METHYLTRANSFERASE"/>
    <property type="match status" value="1"/>
</dbReference>
<dbReference type="Proteomes" id="UP001596241">
    <property type="component" value="Unassembled WGS sequence"/>
</dbReference>
<evidence type="ECO:0000259" key="4">
    <source>
        <dbReference type="SMART" id="SM00828"/>
    </source>
</evidence>
<dbReference type="PANTHER" id="PTHR44068">
    <property type="entry name" value="ZGC:194242"/>
    <property type="match status" value="1"/>
</dbReference>
<dbReference type="SUPFAM" id="SSF53335">
    <property type="entry name" value="S-adenosyl-L-methionine-dependent methyltransferases"/>
    <property type="match status" value="1"/>
</dbReference>
<evidence type="ECO:0000256" key="3">
    <source>
        <dbReference type="ARBA" id="ARBA00022691"/>
    </source>
</evidence>
<feature type="domain" description="Polyketide synthase-like methyltransferase" evidence="4">
    <location>
        <begin position="47"/>
        <end position="268"/>
    </location>
</feature>
<reference evidence="6" key="1">
    <citation type="journal article" date="2019" name="Int. J. Syst. Evol. Microbiol.">
        <title>The Global Catalogue of Microorganisms (GCM) 10K type strain sequencing project: providing services to taxonomists for standard genome sequencing and annotation.</title>
        <authorList>
            <consortium name="The Broad Institute Genomics Platform"/>
            <consortium name="The Broad Institute Genome Sequencing Center for Infectious Disease"/>
            <person name="Wu L."/>
            <person name="Ma J."/>
        </authorList>
    </citation>
    <scope>NUCLEOTIDE SEQUENCE [LARGE SCALE GENOMIC DNA]</scope>
    <source>
        <strain evidence="6">CGMCC 1.15809</strain>
    </source>
</reference>
<evidence type="ECO:0000313" key="6">
    <source>
        <dbReference type="Proteomes" id="UP001596241"/>
    </source>
</evidence>
<evidence type="ECO:0000256" key="2">
    <source>
        <dbReference type="ARBA" id="ARBA00022679"/>
    </source>
</evidence>
<keyword evidence="3" id="KW-0949">S-adenosyl-L-methionine</keyword>
<comment type="caution">
    <text evidence="5">The sequence shown here is derived from an EMBL/GenBank/DDBJ whole genome shotgun (WGS) entry which is preliminary data.</text>
</comment>
<dbReference type="EMBL" id="JBHSPW010000004">
    <property type="protein sequence ID" value="MFC5893460.1"/>
    <property type="molecule type" value="Genomic_DNA"/>
</dbReference>
<dbReference type="InterPro" id="IPR050447">
    <property type="entry name" value="Erg6_SMT_methyltransf"/>
</dbReference>
<dbReference type="Gene3D" id="3.40.50.150">
    <property type="entry name" value="Vaccinia Virus protein VP39"/>
    <property type="match status" value="1"/>
</dbReference>
<dbReference type="InterPro" id="IPR029063">
    <property type="entry name" value="SAM-dependent_MTases_sf"/>
</dbReference>
<dbReference type="InterPro" id="IPR020803">
    <property type="entry name" value="MeTfrase_dom"/>
</dbReference>
<dbReference type="RefSeq" id="WP_345079665.1">
    <property type="nucleotide sequence ID" value="NZ_BAAAWG010000004.1"/>
</dbReference>
<keyword evidence="2 5" id="KW-0808">Transferase</keyword>